<reference evidence="1" key="1">
    <citation type="submission" date="2021-06" db="EMBL/GenBank/DDBJ databases">
        <authorList>
            <person name="Kallberg Y."/>
            <person name="Tangrot J."/>
            <person name="Rosling A."/>
        </authorList>
    </citation>
    <scope>NUCLEOTIDE SEQUENCE</scope>
    <source>
        <strain evidence="1">MA461A</strain>
    </source>
</reference>
<protein>
    <submittedName>
        <fullName evidence="1">9473_t:CDS:1</fullName>
    </submittedName>
</protein>
<organism evidence="1 2">
    <name type="scientific">Racocetra persica</name>
    <dbReference type="NCBI Taxonomy" id="160502"/>
    <lineage>
        <taxon>Eukaryota</taxon>
        <taxon>Fungi</taxon>
        <taxon>Fungi incertae sedis</taxon>
        <taxon>Mucoromycota</taxon>
        <taxon>Glomeromycotina</taxon>
        <taxon>Glomeromycetes</taxon>
        <taxon>Diversisporales</taxon>
        <taxon>Gigasporaceae</taxon>
        <taxon>Racocetra</taxon>
    </lineage>
</organism>
<dbReference type="Proteomes" id="UP000789920">
    <property type="component" value="Unassembled WGS sequence"/>
</dbReference>
<dbReference type="EMBL" id="CAJVQC010000674">
    <property type="protein sequence ID" value="CAG8477434.1"/>
    <property type="molecule type" value="Genomic_DNA"/>
</dbReference>
<evidence type="ECO:0000313" key="1">
    <source>
        <dbReference type="EMBL" id="CAG8477434.1"/>
    </source>
</evidence>
<keyword evidence="2" id="KW-1185">Reference proteome</keyword>
<accession>A0ACA9KJI7</accession>
<sequence length="681" mass="76170">LQDDLKAENEYKDGESSLYTFYDQFRIQSQAFVNARPLNNCPEVKTLYDNFQCGFKISTDRNCIAHRPYNKISKRYGGYVWQTYRQVAERMTNFGSGLLHLSETVVKNPKVKQWCVGIHSNNRPVPIVVAGANRIPELIRIAPKVPVMKVIISMDEFDDSAPAPAPIDSVTTGKILKAWARDNGILLLDFNEVEKLGQQHPRRHNPPSPSDLAFICYTSGTTGTPKGAMLTHSNCIGVRNGFDFAWEVFPNDLAHVLELVAEMLMITGGASIGYFRGDVLNLIDDIAELKPTVFPSVPRLLTRVHAKLQQNTVYAPGIKGALSRRAIAAKLQNLEDGKGYTHAFWDRIIFNKIKQVLGGRVRVILTGSAPIGPEILQFLRVAFACDVVEVYGCMGALVYGCMSVWVYGRMGVWVMSVWLHECMGVWVYGCYGQTEGVAVATITLKGENKAGHVGDVPEMNYYSTDKPYPRGELCYRGPNIFVGYYKDDAKTKETIDSEGWLHSGDVAYVNERGAFGIIDRKKNIFKLSHGEYVAPEKLENEYVNSNLILQIFVHGDSIRNYLVAVVVPDPETFVPWANALTNQNVSLGDEKGLEILVNDKTVKSAFLEHMNEIAKQSKLKGFEIVKAIHLSGVPFSIENNLLTPTLKLKRHEAQKHFRNILDKLYAETGNESIINKINSKL</sequence>
<feature type="non-terminal residue" evidence="1">
    <location>
        <position position="1"/>
    </location>
</feature>
<proteinExistence type="predicted"/>
<comment type="caution">
    <text evidence="1">The sequence shown here is derived from an EMBL/GenBank/DDBJ whole genome shotgun (WGS) entry which is preliminary data.</text>
</comment>
<gene>
    <name evidence="1" type="ORF">RPERSI_LOCUS836</name>
</gene>
<evidence type="ECO:0000313" key="2">
    <source>
        <dbReference type="Proteomes" id="UP000789920"/>
    </source>
</evidence>
<name>A0ACA9KJI7_9GLOM</name>